<dbReference type="HOGENOM" id="CLU_2899477_0_0_9"/>
<proteinExistence type="predicted"/>
<keyword evidence="2" id="KW-1185">Reference proteome</keyword>
<dbReference type="RefSeq" id="WP_012448034.1">
    <property type="nucleotide sequence ID" value="NC_010718.1"/>
</dbReference>
<dbReference type="EMBL" id="CP001034">
    <property type="protein sequence ID" value="ACB85164.1"/>
    <property type="molecule type" value="Genomic_DNA"/>
</dbReference>
<dbReference type="OrthoDB" id="2898422at2"/>
<evidence type="ECO:0000313" key="2">
    <source>
        <dbReference type="Proteomes" id="UP000001683"/>
    </source>
</evidence>
<name>B2A4I7_NATTJ</name>
<evidence type="ECO:0000313" key="1">
    <source>
        <dbReference type="EMBL" id="ACB85164.1"/>
    </source>
</evidence>
<dbReference type="KEGG" id="nth:Nther_1589"/>
<dbReference type="STRING" id="457570.Nther_1589"/>
<sequence>MTTIDPKKIVLEWIEENFEKSSIELVDYPMMLGGTLIRDKKGNEMIVYYEFMRNQVNHIILD</sequence>
<organism evidence="1 2">
    <name type="scientific">Natranaerobius thermophilus (strain ATCC BAA-1301 / DSM 18059 / JW/NM-WN-LF)</name>
    <dbReference type="NCBI Taxonomy" id="457570"/>
    <lineage>
        <taxon>Bacteria</taxon>
        <taxon>Bacillati</taxon>
        <taxon>Bacillota</taxon>
        <taxon>Clostridia</taxon>
        <taxon>Natranaerobiales</taxon>
        <taxon>Natranaerobiaceae</taxon>
        <taxon>Natranaerobius</taxon>
    </lineage>
</organism>
<protein>
    <submittedName>
        <fullName evidence="1">Uncharacterized protein</fullName>
    </submittedName>
</protein>
<dbReference type="AlphaFoldDB" id="B2A4I7"/>
<gene>
    <name evidence="1" type="ordered locus">Nther_1589</name>
</gene>
<reference evidence="1 2" key="1">
    <citation type="submission" date="2008-04" db="EMBL/GenBank/DDBJ databases">
        <title>Complete sequence of chromosome of Natranaerobius thermophilus JW/NM-WN-LF.</title>
        <authorList>
            <consortium name="US DOE Joint Genome Institute"/>
            <person name="Copeland A."/>
            <person name="Lucas S."/>
            <person name="Lapidus A."/>
            <person name="Glavina del Rio T."/>
            <person name="Dalin E."/>
            <person name="Tice H."/>
            <person name="Bruce D."/>
            <person name="Goodwin L."/>
            <person name="Pitluck S."/>
            <person name="Chertkov O."/>
            <person name="Brettin T."/>
            <person name="Detter J.C."/>
            <person name="Han C."/>
            <person name="Kuske C.R."/>
            <person name="Schmutz J."/>
            <person name="Larimer F."/>
            <person name="Land M."/>
            <person name="Hauser L."/>
            <person name="Kyrpides N."/>
            <person name="Lykidis A."/>
            <person name="Mesbah N.M."/>
            <person name="Wiegel J."/>
        </authorList>
    </citation>
    <scope>NUCLEOTIDE SEQUENCE [LARGE SCALE GENOMIC DNA]</scope>
    <source>
        <strain evidence="2">ATCC BAA-1301 / DSM 18059 / JW/NM-WN-LF</strain>
    </source>
</reference>
<accession>B2A4I7</accession>
<dbReference type="InParanoid" id="B2A4I7"/>
<dbReference type="Proteomes" id="UP000001683">
    <property type="component" value="Chromosome"/>
</dbReference>
<reference evidence="1 2" key="2">
    <citation type="journal article" date="2011" name="J. Bacteriol.">
        <title>Complete genome sequence of the anaerobic, halophilic alkalithermophile Natranaerobius thermophilus JW/NM-WN-LF.</title>
        <authorList>
            <person name="Zhao B."/>
            <person name="Mesbah N.M."/>
            <person name="Dalin E."/>
            <person name="Goodwin L."/>
            <person name="Nolan M."/>
            <person name="Pitluck S."/>
            <person name="Chertkov O."/>
            <person name="Brettin T.S."/>
            <person name="Han J."/>
            <person name="Larimer F.W."/>
            <person name="Land M.L."/>
            <person name="Hauser L."/>
            <person name="Kyrpides N."/>
            <person name="Wiegel J."/>
        </authorList>
    </citation>
    <scope>NUCLEOTIDE SEQUENCE [LARGE SCALE GENOMIC DNA]</scope>
    <source>
        <strain evidence="2">ATCC BAA-1301 / DSM 18059 / JW/NM-WN-LF</strain>
    </source>
</reference>